<gene>
    <name evidence="1" type="ORF">SAMN05216554_4096</name>
</gene>
<proteinExistence type="predicted"/>
<evidence type="ECO:0000313" key="2">
    <source>
        <dbReference type="Proteomes" id="UP000198891"/>
    </source>
</evidence>
<name>A0A1H3TFQ4_9MICO</name>
<accession>A0A1H3TFQ4</accession>
<dbReference type="EMBL" id="FNPZ01000005">
    <property type="protein sequence ID" value="SDZ48169.1"/>
    <property type="molecule type" value="Genomic_DNA"/>
</dbReference>
<keyword evidence="2" id="KW-1185">Reference proteome</keyword>
<dbReference type="AlphaFoldDB" id="A0A1H3TFQ4"/>
<sequence length="99" mass="10592">MAALRRATSAVTGPGERSAVELLRDQFLRNLVQDAGPFSAEQLPIVEFLVEVVDLVESRWASGDLTGRQARTRIILACKLLDLPSAEVNAATAAAIESS</sequence>
<dbReference type="Proteomes" id="UP000198891">
    <property type="component" value="Unassembled WGS sequence"/>
</dbReference>
<evidence type="ECO:0000313" key="1">
    <source>
        <dbReference type="EMBL" id="SDZ48169.1"/>
    </source>
</evidence>
<reference evidence="1 2" key="1">
    <citation type="submission" date="2016-10" db="EMBL/GenBank/DDBJ databases">
        <authorList>
            <person name="de Groot N.N."/>
        </authorList>
    </citation>
    <scope>NUCLEOTIDE SEQUENCE [LARGE SCALE GENOMIC DNA]</scope>
    <source>
        <strain evidence="1 2">CGMCC 4.3491</strain>
    </source>
</reference>
<organism evidence="1 2">
    <name type="scientific">Herbiconiux ginsengi</name>
    <dbReference type="NCBI Taxonomy" id="381665"/>
    <lineage>
        <taxon>Bacteria</taxon>
        <taxon>Bacillati</taxon>
        <taxon>Actinomycetota</taxon>
        <taxon>Actinomycetes</taxon>
        <taxon>Micrococcales</taxon>
        <taxon>Microbacteriaceae</taxon>
        <taxon>Herbiconiux</taxon>
    </lineage>
</organism>
<protein>
    <submittedName>
        <fullName evidence="1">Uncharacterized protein</fullName>
    </submittedName>
</protein>